<evidence type="ECO:0000256" key="7">
    <source>
        <dbReference type="ARBA" id="ARBA00023065"/>
    </source>
</evidence>
<comment type="caution">
    <text evidence="12">The sequence shown here is derived from an EMBL/GenBank/DDBJ whole genome shotgun (WGS) entry which is preliminary data.</text>
</comment>
<evidence type="ECO:0000256" key="10">
    <source>
        <dbReference type="RuleBase" id="RU010713"/>
    </source>
</evidence>
<dbReference type="GO" id="GO:0005886">
    <property type="term" value="C:plasma membrane"/>
    <property type="evidence" value="ECO:0007669"/>
    <property type="project" value="UniProtKB-SubCell"/>
</dbReference>
<dbReference type="AlphaFoldDB" id="A0A814EGU0"/>
<evidence type="ECO:0000256" key="9">
    <source>
        <dbReference type="ARBA" id="ARBA00023303"/>
    </source>
</evidence>
<dbReference type="OrthoDB" id="5867527at2759"/>
<dbReference type="InterPro" id="IPR036846">
    <property type="entry name" value="GM2-AP_sf"/>
</dbReference>
<evidence type="ECO:0000256" key="3">
    <source>
        <dbReference type="ARBA" id="ARBA00022475"/>
    </source>
</evidence>
<keyword evidence="8 10" id="KW-0472">Membrane</keyword>
<dbReference type="GO" id="GO:0005921">
    <property type="term" value="C:gap junction"/>
    <property type="evidence" value="ECO:0007669"/>
    <property type="project" value="UniProtKB-UniRule"/>
</dbReference>
<keyword evidence="4 10" id="KW-0812">Transmembrane</keyword>
<proteinExistence type="inferred from homology"/>
<dbReference type="InterPro" id="IPR000990">
    <property type="entry name" value="Innexin"/>
</dbReference>
<dbReference type="PANTHER" id="PTHR11893">
    <property type="entry name" value="INNEXIN"/>
    <property type="match status" value="1"/>
</dbReference>
<protein>
    <recommendedName>
        <fullName evidence="10">Innexin</fullName>
    </recommendedName>
</protein>
<evidence type="ECO:0000256" key="2">
    <source>
        <dbReference type="ARBA" id="ARBA00022448"/>
    </source>
</evidence>
<evidence type="ECO:0000256" key="5">
    <source>
        <dbReference type="ARBA" id="ARBA00022729"/>
    </source>
</evidence>
<dbReference type="PRINTS" id="PR01262">
    <property type="entry name" value="INNEXIN"/>
</dbReference>
<keyword evidence="5" id="KW-0732">Signal</keyword>
<feature type="transmembrane region" description="Helical" evidence="10">
    <location>
        <begin position="279"/>
        <end position="296"/>
    </location>
</feature>
<keyword evidence="7 10" id="KW-0406">Ion transport</keyword>
<evidence type="ECO:0000313" key="12">
    <source>
        <dbReference type="EMBL" id="CAF0967772.1"/>
    </source>
</evidence>
<organism evidence="12 13">
    <name type="scientific">Adineta ricciae</name>
    <name type="common">Rotifer</name>
    <dbReference type="NCBI Taxonomy" id="249248"/>
    <lineage>
        <taxon>Eukaryota</taxon>
        <taxon>Metazoa</taxon>
        <taxon>Spiralia</taxon>
        <taxon>Gnathifera</taxon>
        <taxon>Rotifera</taxon>
        <taxon>Eurotatoria</taxon>
        <taxon>Bdelloidea</taxon>
        <taxon>Adinetida</taxon>
        <taxon>Adinetidae</taxon>
        <taxon>Adineta</taxon>
    </lineage>
</organism>
<sequence length="628" mass="70564">MLNDFKFSPLSGANAFVNKQKELRVTAFSWQNCGPSSDPIQIKSLSASPDPVLVPGNLTLTLTVNVASTIPSDTHAALTMERKVGGFFVKIPCVDNFGSCTYGDLCKDWASACPKYFEKYGIPCSCPIPPKTYTISDAVIDIKGHLPAVGDGEYRITADLGSSEAHLGCIKLQTLLIRTVMSLYLVTDAFRKLGSPGIKNDDFYDRLSRKYSLILLGVSFLIVSSSQFVGHPINCYTQNIAGSHTAYVNWVCWISSSYYLPFEKPLPTRYEKPPEKIPYYQWVPFILLCMMFLFYLPGFIWRNLNKACGINTKVITKMVADMDQMDGEKREKAVRALAKHIDKALAYHREYDHGLLYNIRRRVGSILFCSVGRHSGNYLALTYVLVKLLYIANAVGQLFLLNVFMGRGFSLIGLETIQRWMNGQDMEAVERFPRITMCKFIIRTLGDNIQPYDVQCLLPINIYNEKIFLLIWFWLAFVAAASIYGLFKWLFYFTSNARANFVRRFLKANDIRYFSPSTTSSSTGIGSSHDHDQAPIKRLEDFVNSYCRQDGVLLLRIIKKNTNNVIAGEVVCALWDNWKVMPQIRFNASPESDNGGQIIGLGVKTPLTKIGAGEGNEKLLPPMSGILS</sequence>
<keyword evidence="2 10" id="KW-0813">Transport</keyword>
<evidence type="ECO:0000259" key="11">
    <source>
        <dbReference type="SMART" id="SM00737"/>
    </source>
</evidence>
<gene>
    <name evidence="10" type="primary">inx</name>
    <name evidence="12" type="ORF">EDS130_LOCUS13208</name>
</gene>
<evidence type="ECO:0000256" key="8">
    <source>
        <dbReference type="ARBA" id="ARBA00023136"/>
    </source>
</evidence>
<keyword evidence="6 10" id="KW-1133">Transmembrane helix</keyword>
<accession>A0A814EGU0</accession>
<dbReference type="GO" id="GO:0034220">
    <property type="term" value="P:monoatomic ion transmembrane transport"/>
    <property type="evidence" value="ECO:0007669"/>
    <property type="project" value="UniProtKB-KW"/>
</dbReference>
<feature type="transmembrane region" description="Helical" evidence="10">
    <location>
        <begin position="211"/>
        <end position="229"/>
    </location>
</feature>
<evidence type="ECO:0000256" key="6">
    <source>
        <dbReference type="ARBA" id="ARBA00022989"/>
    </source>
</evidence>
<dbReference type="Pfam" id="PF02221">
    <property type="entry name" value="E1_DerP2_DerF2"/>
    <property type="match status" value="1"/>
</dbReference>
<dbReference type="EMBL" id="CAJNOJ010000052">
    <property type="protein sequence ID" value="CAF0967772.1"/>
    <property type="molecule type" value="Genomic_DNA"/>
</dbReference>
<comment type="similarity">
    <text evidence="10">Belongs to the pannexin family.</text>
</comment>
<dbReference type="Gene3D" id="2.70.220.10">
    <property type="entry name" value="Ganglioside GM2 activator"/>
    <property type="match status" value="1"/>
</dbReference>
<dbReference type="InterPro" id="IPR003172">
    <property type="entry name" value="ML_dom"/>
</dbReference>
<keyword evidence="9 10" id="KW-0407">Ion channel</keyword>
<comment type="function">
    <text evidence="10">Structural component of the gap junctions.</text>
</comment>
<dbReference type="Proteomes" id="UP000663852">
    <property type="component" value="Unassembled WGS sequence"/>
</dbReference>
<dbReference type="SMART" id="SM00737">
    <property type="entry name" value="ML"/>
    <property type="match status" value="1"/>
</dbReference>
<dbReference type="Pfam" id="PF00876">
    <property type="entry name" value="Innexin"/>
    <property type="match status" value="1"/>
</dbReference>
<keyword evidence="3" id="KW-1003">Cell membrane</keyword>
<feature type="transmembrane region" description="Helical" evidence="10">
    <location>
        <begin position="467"/>
        <end position="487"/>
    </location>
</feature>
<evidence type="ECO:0000313" key="13">
    <source>
        <dbReference type="Proteomes" id="UP000663852"/>
    </source>
</evidence>
<comment type="subcellular location">
    <subcellularLocation>
        <location evidence="1 10">Cell membrane</location>
        <topology evidence="1 10">Multi-pass membrane protein</topology>
    </subcellularLocation>
</comment>
<reference evidence="12" key="1">
    <citation type="submission" date="2021-02" db="EMBL/GenBank/DDBJ databases">
        <authorList>
            <person name="Nowell W R."/>
        </authorList>
    </citation>
    <scope>NUCLEOTIDE SEQUENCE</scope>
</reference>
<dbReference type="SUPFAM" id="SSF63707">
    <property type="entry name" value="Ganglioside M2 (gm2) activator"/>
    <property type="match status" value="1"/>
</dbReference>
<evidence type="ECO:0000256" key="1">
    <source>
        <dbReference type="ARBA" id="ARBA00004651"/>
    </source>
</evidence>
<dbReference type="PROSITE" id="PS51013">
    <property type="entry name" value="PANNEXIN"/>
    <property type="match status" value="1"/>
</dbReference>
<name>A0A814EGU0_ADIRI</name>
<dbReference type="PANTHER" id="PTHR11893:SF36">
    <property type="entry name" value="INNEXIN-5"/>
    <property type="match status" value="1"/>
</dbReference>
<feature type="transmembrane region" description="Helical" evidence="10">
    <location>
        <begin position="378"/>
        <end position="400"/>
    </location>
</feature>
<feature type="domain" description="MD-2-related lipid-recognition" evidence="11">
    <location>
        <begin position="30"/>
        <end position="174"/>
    </location>
</feature>
<evidence type="ECO:0000256" key="4">
    <source>
        <dbReference type="ARBA" id="ARBA00022692"/>
    </source>
</evidence>